<dbReference type="InterPro" id="IPR000313">
    <property type="entry name" value="PWWP_dom"/>
</dbReference>
<accession>A0ABD1YHV1</accession>
<dbReference type="AlphaFoldDB" id="A0ABD1YHV1"/>
<evidence type="ECO:0000313" key="3">
    <source>
        <dbReference type="EMBL" id="KAL2630376.1"/>
    </source>
</evidence>
<proteinExistence type="predicted"/>
<feature type="compositionally biased region" description="Acidic residues" evidence="1">
    <location>
        <begin position="143"/>
        <end position="157"/>
    </location>
</feature>
<keyword evidence="4" id="KW-1185">Reference proteome</keyword>
<feature type="region of interest" description="Disordered" evidence="1">
    <location>
        <begin position="315"/>
        <end position="390"/>
    </location>
</feature>
<feature type="region of interest" description="Disordered" evidence="1">
    <location>
        <begin position="474"/>
        <end position="494"/>
    </location>
</feature>
<sequence>MPPRHKKKRKNRAAAAEAAAAKRRDWRVGDLVVAKLRGYRPWPAQIQRPEDYGQQARAHKIFVTFFGTEDTCFCSQNNITPFTSAMRKELAEQLQKINTSPDLEKAIKEIFAADDELKVSMRSESNFDAADDELKVSMRSESNFEDEKSEEEEDEQPPEPSSKPPPLKKAKIASQEHAVVLQETQVHSAGKESSRHTRLGAAAAAAAAATSANQSKQEETPAGSSVEDLAAHQVHKLPRKLRIKVSTQSPDIHPNPEGNTAVATDKETPSPPQYWGSPKTAAAEAEGFSNGDVEMEDAAAHTSGAEVSTVGTEFAKEIGEHSSANTPAEDSDSFKADEGNSAEFQGVKDLEVTGEKAVQEVEKESERETHASSKIEEESDAKAEVAASPVDEGHAVMLSNVIEGGKETVSVAGEAADVAGEHAVQGAGKDTESTAVQMEIYAPFKIDTTEEVVAGKEPDADVKVDLDLEVTVEEPEQEVEDSESAAVKREAHSPSKIDTATVVVAASEGDAEAKGEAAGSPAGEGHAEKLSNAVGDAKEEGRVAGEAVDVAVQGAGKDTESTAIIMETDAPFKVDTEVLVAGKEADAETKVELTASSVDEDHLQEQGNIVDGTGRVAHAGSEGTETATPLLSVEENSKFTGAPDPDGSIMEVEKEPGHDAGRGADTKDDDSKIAAPLESVKASSESTGIEPGDKDHGDTAQADEKASHSNSTAYEIKEEKINDNVASQTEVKDSTRTVEERTASEDCLPAQDKIELEASGGCPIDVNVQKRCENEGSVEDEQPANIEEDMGVGAEISQAKVRDIEAPAVAEGAINGSLPPTTVLDKVNGVEKDEECDAPTTVEQKLEETSADINQGKKNNESAALIGGAVEDVKENETTVRPPQEEKVSHLEDNVGTVEKVSRMQSALQIEDETDNPESTQSEKSVEEKTEATITQTSIEEVVEKDQEMEMEKDRVIPGMITFRKTNLRQRPTSCCIISKISKEMTRCILVQLARFRILLLRQMYSNLGAN</sequence>
<feature type="region of interest" description="Disordered" evidence="1">
    <location>
        <begin position="907"/>
        <end position="934"/>
    </location>
</feature>
<feature type="compositionally biased region" description="Basic and acidic residues" evidence="1">
    <location>
        <begin position="691"/>
        <end position="707"/>
    </location>
</feature>
<evidence type="ECO:0000259" key="2">
    <source>
        <dbReference type="PROSITE" id="PS50812"/>
    </source>
</evidence>
<organism evidence="3 4">
    <name type="scientific">Riccia fluitans</name>
    <dbReference type="NCBI Taxonomy" id="41844"/>
    <lineage>
        <taxon>Eukaryota</taxon>
        <taxon>Viridiplantae</taxon>
        <taxon>Streptophyta</taxon>
        <taxon>Embryophyta</taxon>
        <taxon>Marchantiophyta</taxon>
        <taxon>Marchantiopsida</taxon>
        <taxon>Marchantiidae</taxon>
        <taxon>Marchantiales</taxon>
        <taxon>Ricciaceae</taxon>
        <taxon>Riccia</taxon>
    </lineage>
</organism>
<evidence type="ECO:0000313" key="4">
    <source>
        <dbReference type="Proteomes" id="UP001605036"/>
    </source>
</evidence>
<feature type="compositionally biased region" description="Basic residues" evidence="1">
    <location>
        <begin position="233"/>
        <end position="243"/>
    </location>
</feature>
<feature type="region of interest" description="Disordered" evidence="1">
    <location>
        <begin position="599"/>
        <end position="751"/>
    </location>
</feature>
<dbReference type="Pfam" id="PF00855">
    <property type="entry name" value="PWWP"/>
    <property type="match status" value="1"/>
</dbReference>
<dbReference type="SUPFAM" id="SSF63748">
    <property type="entry name" value="Tudor/PWWP/MBT"/>
    <property type="match status" value="1"/>
</dbReference>
<feature type="compositionally biased region" description="Basic and acidic residues" evidence="1">
    <location>
        <begin position="346"/>
        <end position="383"/>
    </location>
</feature>
<feature type="compositionally biased region" description="Basic and acidic residues" evidence="1">
    <location>
        <begin position="730"/>
        <end position="744"/>
    </location>
</feature>
<feature type="region of interest" description="Disordered" evidence="1">
    <location>
        <begin position="509"/>
        <end position="528"/>
    </location>
</feature>
<gene>
    <name evidence="3" type="ORF">R1flu_015062</name>
</gene>
<dbReference type="PROSITE" id="PS50812">
    <property type="entry name" value="PWWP"/>
    <property type="match status" value="1"/>
</dbReference>
<dbReference type="SMART" id="SM00293">
    <property type="entry name" value="PWWP"/>
    <property type="match status" value="1"/>
</dbReference>
<feature type="domain" description="PWWP" evidence="2">
    <location>
        <begin position="28"/>
        <end position="85"/>
    </location>
</feature>
<evidence type="ECO:0000256" key="1">
    <source>
        <dbReference type="SAM" id="MobiDB-lite"/>
    </source>
</evidence>
<feature type="region of interest" description="Disordered" evidence="1">
    <location>
        <begin position="130"/>
        <end position="286"/>
    </location>
</feature>
<dbReference type="Gene3D" id="2.30.30.140">
    <property type="match status" value="1"/>
</dbReference>
<feature type="compositionally biased region" description="Basic and acidic residues" evidence="1">
    <location>
        <begin position="651"/>
        <end position="672"/>
    </location>
</feature>
<protein>
    <recommendedName>
        <fullName evidence="2">PWWP domain-containing protein</fullName>
    </recommendedName>
</protein>
<reference evidence="3 4" key="1">
    <citation type="submission" date="2024-09" db="EMBL/GenBank/DDBJ databases">
        <title>Chromosome-scale assembly of Riccia fluitans.</title>
        <authorList>
            <person name="Paukszto L."/>
            <person name="Sawicki J."/>
            <person name="Karawczyk K."/>
            <person name="Piernik-Szablinska J."/>
            <person name="Szczecinska M."/>
            <person name="Mazdziarz M."/>
        </authorList>
    </citation>
    <scope>NUCLEOTIDE SEQUENCE [LARGE SCALE GENOMIC DNA]</scope>
    <source>
        <strain evidence="3">Rf_01</strain>
        <tissue evidence="3">Aerial parts of the thallus</tissue>
    </source>
</reference>
<dbReference type="EMBL" id="JBHFFA010000004">
    <property type="protein sequence ID" value="KAL2630376.1"/>
    <property type="molecule type" value="Genomic_DNA"/>
</dbReference>
<dbReference type="PANTHER" id="PTHR12550">
    <property type="entry name" value="HEPATOMA-DERIVED GROWTH FACTOR-RELATED"/>
    <property type="match status" value="1"/>
</dbReference>
<name>A0ABD1YHV1_9MARC</name>
<comment type="caution">
    <text evidence="3">The sequence shown here is derived from an EMBL/GenBank/DDBJ whole genome shotgun (WGS) entry which is preliminary data.</text>
</comment>
<dbReference type="Proteomes" id="UP001605036">
    <property type="component" value="Unassembled WGS sequence"/>
</dbReference>
<dbReference type="PANTHER" id="PTHR12550:SF70">
    <property type="entry name" value="JIL-1 ANCHORING AND STABILIZING PROTEIN, ISOFORM A"/>
    <property type="match status" value="1"/>
</dbReference>
<feature type="compositionally biased region" description="Acidic residues" evidence="1">
    <location>
        <begin position="474"/>
        <end position="483"/>
    </location>
</feature>